<evidence type="ECO:0000313" key="2">
    <source>
        <dbReference type="EMBL" id="GLS90445.1"/>
    </source>
</evidence>
<evidence type="ECO:0000256" key="1">
    <source>
        <dbReference type="HAMAP-Rule" id="MF_00598"/>
    </source>
</evidence>
<accession>A0ABQ6DZB4</accession>
<dbReference type="PANTHER" id="PTHR38692:SF1">
    <property type="entry name" value="PROTEIN SMG"/>
    <property type="match status" value="1"/>
</dbReference>
<organism evidence="2 3">
    <name type="scientific">Psychromonas marina</name>
    <dbReference type="NCBI Taxonomy" id="88364"/>
    <lineage>
        <taxon>Bacteria</taxon>
        <taxon>Pseudomonadati</taxon>
        <taxon>Pseudomonadota</taxon>
        <taxon>Gammaproteobacteria</taxon>
        <taxon>Alteromonadales</taxon>
        <taxon>Psychromonadaceae</taxon>
        <taxon>Psychromonas</taxon>
    </lineage>
</organism>
<proteinExistence type="inferred from homology"/>
<keyword evidence="3" id="KW-1185">Reference proteome</keyword>
<protein>
    <recommendedName>
        <fullName evidence="1">Protein Smg homolog</fullName>
    </recommendedName>
</protein>
<dbReference type="EMBL" id="BSPQ01000004">
    <property type="protein sequence ID" value="GLS90445.1"/>
    <property type="molecule type" value="Genomic_DNA"/>
</dbReference>
<dbReference type="Pfam" id="PF04361">
    <property type="entry name" value="DUF494"/>
    <property type="match status" value="1"/>
</dbReference>
<dbReference type="HAMAP" id="MF_00598">
    <property type="entry name" value="Smg"/>
    <property type="match status" value="1"/>
</dbReference>
<gene>
    <name evidence="1 2" type="primary">smg</name>
    <name evidence="2" type="ORF">GCM10007916_15120</name>
</gene>
<evidence type="ECO:0000313" key="3">
    <source>
        <dbReference type="Proteomes" id="UP001157353"/>
    </source>
</evidence>
<reference evidence="3" key="1">
    <citation type="journal article" date="2019" name="Int. J. Syst. Evol. Microbiol.">
        <title>The Global Catalogue of Microorganisms (GCM) 10K type strain sequencing project: providing services to taxonomists for standard genome sequencing and annotation.</title>
        <authorList>
            <consortium name="The Broad Institute Genomics Platform"/>
            <consortium name="The Broad Institute Genome Sequencing Center for Infectious Disease"/>
            <person name="Wu L."/>
            <person name="Ma J."/>
        </authorList>
    </citation>
    <scope>NUCLEOTIDE SEQUENCE [LARGE SCALE GENOMIC DNA]</scope>
    <source>
        <strain evidence="3">NBRC 103166</strain>
    </source>
</reference>
<dbReference type="Proteomes" id="UP001157353">
    <property type="component" value="Unassembled WGS sequence"/>
</dbReference>
<dbReference type="RefSeq" id="WP_284203572.1">
    <property type="nucleotide sequence ID" value="NZ_BSPQ01000004.1"/>
</dbReference>
<dbReference type="InterPro" id="IPR007456">
    <property type="entry name" value="Smg"/>
</dbReference>
<name>A0ABQ6DZB4_9GAMM</name>
<dbReference type="PANTHER" id="PTHR38692">
    <property type="entry name" value="PROTEIN SMG"/>
    <property type="match status" value="1"/>
</dbReference>
<sequence length="157" mass="18355">MFEVIIYLFESYMQLDQNIEVDAQEITEELLEEGFQRADISKALAWLDHLSGLHETEESNRVQLAKLTSHRVYSEQEQFRLNSACQGYISYLEQAEILNGYTREIVIDCAMLLELNELELQDLKWLILMVLFNDPSSESEFLQLESMLMDLEDGLIH</sequence>
<comment type="similarity">
    <text evidence="1">Belongs to the Smg family.</text>
</comment>
<comment type="caution">
    <text evidence="2">The sequence shown here is derived from an EMBL/GenBank/DDBJ whole genome shotgun (WGS) entry which is preliminary data.</text>
</comment>